<keyword evidence="9" id="KW-0521">NADP</keyword>
<comment type="catalytic activity">
    <reaction evidence="14">
        <text>L-ornithine + NADPH + O2 = N(5)-hydroxy-L-ornithine + NADP(+) + H2O</text>
        <dbReference type="Rhea" id="RHEA:41508"/>
        <dbReference type="ChEBI" id="CHEBI:15377"/>
        <dbReference type="ChEBI" id="CHEBI:15379"/>
        <dbReference type="ChEBI" id="CHEBI:46911"/>
        <dbReference type="ChEBI" id="CHEBI:57783"/>
        <dbReference type="ChEBI" id="CHEBI:58349"/>
        <dbReference type="ChEBI" id="CHEBI:78275"/>
        <dbReference type="EC" id="1.14.13.196"/>
    </reaction>
</comment>
<dbReference type="Pfam" id="PF13847">
    <property type="entry name" value="Methyltransf_31"/>
    <property type="match status" value="1"/>
</dbReference>
<evidence type="ECO:0000256" key="14">
    <source>
        <dbReference type="ARBA" id="ARBA00047598"/>
    </source>
</evidence>
<accession>A0A316YCP8</accession>
<dbReference type="Gene3D" id="3.40.50.150">
    <property type="entry name" value="Vaccinia Virus protein VP39"/>
    <property type="match status" value="1"/>
</dbReference>
<evidence type="ECO:0000256" key="17">
    <source>
        <dbReference type="ARBA" id="ARBA00048428"/>
    </source>
</evidence>
<comment type="catalytic activity">
    <reaction evidence="17">
        <text>arsenic triglutathione + 3 [thioredoxin]-dithiol + 3 S-adenosyl-L-methionine = trimethylarsine + 3 [thioredoxin]-disulfide + 3 glutathione + 3 S-adenosyl-L-homocysteine + 3 H(+)</text>
        <dbReference type="Rhea" id="RHEA:69432"/>
        <dbReference type="Rhea" id="RHEA-COMP:10698"/>
        <dbReference type="Rhea" id="RHEA-COMP:10700"/>
        <dbReference type="ChEBI" id="CHEBI:15378"/>
        <dbReference type="ChEBI" id="CHEBI:27130"/>
        <dbReference type="ChEBI" id="CHEBI:29950"/>
        <dbReference type="ChEBI" id="CHEBI:50058"/>
        <dbReference type="ChEBI" id="CHEBI:57856"/>
        <dbReference type="ChEBI" id="CHEBI:57925"/>
        <dbReference type="ChEBI" id="CHEBI:59789"/>
        <dbReference type="ChEBI" id="CHEBI:183640"/>
        <dbReference type="EC" id="2.1.1.137"/>
    </reaction>
</comment>
<dbReference type="EC" id="1.14.13.196" evidence="4"/>
<evidence type="ECO:0000256" key="5">
    <source>
        <dbReference type="ARBA" id="ARBA00022630"/>
    </source>
</evidence>
<keyword evidence="10" id="KW-0560">Oxidoreductase</keyword>
<keyword evidence="5" id="KW-0285">Flavoprotein</keyword>
<keyword evidence="6" id="KW-0808">Transferase</keyword>
<dbReference type="PANTHER" id="PTHR43675:SF8">
    <property type="entry name" value="ARSENITE METHYLTRANSFERASE"/>
    <property type="match status" value="1"/>
</dbReference>
<evidence type="ECO:0000256" key="10">
    <source>
        <dbReference type="ARBA" id="ARBA00023002"/>
    </source>
</evidence>
<evidence type="ECO:0000256" key="12">
    <source>
        <dbReference type="ARBA" id="ARBA00034521"/>
    </source>
</evidence>
<evidence type="ECO:0000256" key="18">
    <source>
        <dbReference type="ARBA" id="ARBA00049248"/>
    </source>
</evidence>
<dbReference type="RefSeq" id="XP_025374464.1">
    <property type="nucleotide sequence ID" value="XM_025524280.1"/>
</dbReference>
<reference evidence="20 21" key="1">
    <citation type="journal article" date="2018" name="Mol. Biol. Evol.">
        <title>Broad Genomic Sampling Reveals a Smut Pathogenic Ancestry of the Fungal Clade Ustilaginomycotina.</title>
        <authorList>
            <person name="Kijpornyongpan T."/>
            <person name="Mondo S.J."/>
            <person name="Barry K."/>
            <person name="Sandor L."/>
            <person name="Lee J."/>
            <person name="Lipzen A."/>
            <person name="Pangilinan J."/>
            <person name="LaButti K."/>
            <person name="Hainaut M."/>
            <person name="Henrissat B."/>
            <person name="Grigoriev I.V."/>
            <person name="Spatafora J.W."/>
            <person name="Aime M.C."/>
        </authorList>
    </citation>
    <scope>NUCLEOTIDE SEQUENCE [LARGE SCALE GENOMIC DNA]</scope>
    <source>
        <strain evidence="20 21">MCA 4198</strain>
    </source>
</reference>
<evidence type="ECO:0000313" key="20">
    <source>
        <dbReference type="EMBL" id="PWN87266.1"/>
    </source>
</evidence>
<gene>
    <name evidence="20" type="ORF">FA10DRAFT_289326</name>
</gene>
<dbReference type="SUPFAM" id="SSF51905">
    <property type="entry name" value="FAD/NAD(P)-binding domain"/>
    <property type="match status" value="1"/>
</dbReference>
<dbReference type="SUPFAM" id="SSF53335">
    <property type="entry name" value="S-adenosyl-L-methionine-dependent methyltransferases"/>
    <property type="match status" value="1"/>
</dbReference>
<dbReference type="InterPro" id="IPR036188">
    <property type="entry name" value="FAD/NAD-bd_sf"/>
</dbReference>
<dbReference type="Proteomes" id="UP000245768">
    <property type="component" value="Unassembled WGS sequence"/>
</dbReference>
<evidence type="ECO:0000256" key="13">
    <source>
        <dbReference type="ARBA" id="ARBA00034545"/>
    </source>
</evidence>
<dbReference type="GO" id="GO:0016491">
    <property type="term" value="F:oxidoreductase activity"/>
    <property type="evidence" value="ECO:0007669"/>
    <property type="project" value="UniProtKB-KW"/>
</dbReference>
<evidence type="ECO:0000259" key="19">
    <source>
        <dbReference type="Pfam" id="PF13847"/>
    </source>
</evidence>
<evidence type="ECO:0000256" key="2">
    <source>
        <dbReference type="ARBA" id="ARBA00004924"/>
    </source>
</evidence>
<dbReference type="GeneID" id="37046196"/>
<evidence type="ECO:0000256" key="8">
    <source>
        <dbReference type="ARBA" id="ARBA00022827"/>
    </source>
</evidence>
<dbReference type="InParanoid" id="A0A316YCP8"/>
<feature type="domain" description="Methyltransferase" evidence="19">
    <location>
        <begin position="533"/>
        <end position="682"/>
    </location>
</feature>
<keyword evidence="21" id="KW-1185">Reference proteome</keyword>
<evidence type="ECO:0000256" key="11">
    <source>
        <dbReference type="ARBA" id="ARBA00034487"/>
    </source>
</evidence>
<keyword evidence="8" id="KW-0274">FAD</keyword>
<organism evidence="20 21">
    <name type="scientific">Acaromyces ingoldii</name>
    <dbReference type="NCBI Taxonomy" id="215250"/>
    <lineage>
        <taxon>Eukaryota</taxon>
        <taxon>Fungi</taxon>
        <taxon>Dikarya</taxon>
        <taxon>Basidiomycota</taxon>
        <taxon>Ustilaginomycotina</taxon>
        <taxon>Exobasidiomycetes</taxon>
        <taxon>Exobasidiales</taxon>
        <taxon>Cryptobasidiaceae</taxon>
        <taxon>Acaromyces</taxon>
    </lineage>
</organism>
<proteinExistence type="inferred from homology"/>
<dbReference type="Gene3D" id="3.50.50.60">
    <property type="entry name" value="FAD/NAD(P)-binding domain"/>
    <property type="match status" value="1"/>
</dbReference>
<sequence length="723" mass="79383">MGGVWALQPEQGQAYDWLETNTPRQLFAYPGFPLTKDDAEGDKSSRPSAYITAQTAQRYYARFAKEMRLNDSEGGGRLAKLELSTRVVKLRRCSEGQSGSDASGGGRNILEDCRWCLETEHGAVHHYHRVVLALGAFSTPSMPPVLSELQSTGVRVLHSSQLAQASSCELLEKAHRVIVVGSGKSALDVVAKAGQSKELLLIGGAMDVWPLPSGTWPAWTSRLPLISRLSPWSGSPRQSYSETMMRFFWGQMAKSSFVLQDTESKGVGDDGERGWEQIMRSSARIFPSPRELENTTCRMVHARCGAFAELGRGKYALLGTRSCQQEEEIITEVDQEKDVIVACTGYSRADVAMRELLGAHLADELGLGGQGDREWTLALNEALEEARRCVPILSHLHHFSPLQETIRLYRHMVPLDYSKRDFAVLGLPQTLSAAIVAEVQARWLEAYFQGRMPQRDSSREDIVKSTASMVAASLARYGTGDARMGTNMSLELACPAPKEAAIRDALKQVHADVSNRYYGCGSPFPAPVDCLRGRTVLDLGCGTGRDCFVLSQLVGERGRVIGIDATREQLDVGRAALAWHKGRHPTSSPIEFHEGDISDLHSLVSSDSVDFVVSNCVLNLAEDKKSVFAEIARVLRPSGELHFADVFVDRRLDTALKEDPVLLGECLAGAHYQQDLSAMMHELGFGEMQVLNRKSIEVADGHIRAQLGPANFESLTVKVKLGV</sequence>
<evidence type="ECO:0000256" key="15">
    <source>
        <dbReference type="ARBA" id="ARBA00047941"/>
    </source>
</evidence>
<dbReference type="EMBL" id="KZ819641">
    <property type="protein sequence ID" value="PWN87266.1"/>
    <property type="molecule type" value="Genomic_DNA"/>
</dbReference>
<dbReference type="EC" id="2.1.1.137" evidence="12"/>
<dbReference type="InterPro" id="IPR029063">
    <property type="entry name" value="SAM-dependent_MTases_sf"/>
</dbReference>
<evidence type="ECO:0000256" key="3">
    <source>
        <dbReference type="ARBA" id="ARBA00007588"/>
    </source>
</evidence>
<dbReference type="OrthoDB" id="8300214at2759"/>
<dbReference type="AlphaFoldDB" id="A0A316YCP8"/>
<comment type="similarity">
    <text evidence="11">Belongs to the methyltransferase superfamily. Arsenite methyltransferase family.</text>
</comment>
<dbReference type="PANTHER" id="PTHR43675">
    <property type="entry name" value="ARSENITE METHYLTRANSFERASE"/>
    <property type="match status" value="1"/>
</dbReference>
<evidence type="ECO:0000256" key="9">
    <source>
        <dbReference type="ARBA" id="ARBA00022857"/>
    </source>
</evidence>
<comment type="pathway">
    <text evidence="2">Siderophore biosynthesis.</text>
</comment>
<evidence type="ECO:0000256" key="6">
    <source>
        <dbReference type="ARBA" id="ARBA00022679"/>
    </source>
</evidence>
<comment type="catalytic activity">
    <reaction evidence="15">
        <text>arsenic triglutathione + [thioredoxin]-dithiol + S-adenosyl-L-methionine + 2 H2O = methylarsonous acid + [thioredoxin]-disulfide + 3 glutathione + S-adenosyl-L-homocysteine + H(+)</text>
        <dbReference type="Rhea" id="RHEA:69460"/>
        <dbReference type="Rhea" id="RHEA-COMP:10698"/>
        <dbReference type="Rhea" id="RHEA-COMP:10700"/>
        <dbReference type="ChEBI" id="CHEBI:15377"/>
        <dbReference type="ChEBI" id="CHEBI:15378"/>
        <dbReference type="ChEBI" id="CHEBI:17826"/>
        <dbReference type="ChEBI" id="CHEBI:29950"/>
        <dbReference type="ChEBI" id="CHEBI:50058"/>
        <dbReference type="ChEBI" id="CHEBI:57856"/>
        <dbReference type="ChEBI" id="CHEBI:57925"/>
        <dbReference type="ChEBI" id="CHEBI:59789"/>
        <dbReference type="ChEBI" id="CHEBI:183640"/>
        <dbReference type="EC" id="2.1.1.137"/>
    </reaction>
</comment>
<evidence type="ECO:0000256" key="1">
    <source>
        <dbReference type="ARBA" id="ARBA00001974"/>
    </source>
</evidence>
<evidence type="ECO:0000256" key="4">
    <source>
        <dbReference type="ARBA" id="ARBA00012881"/>
    </source>
</evidence>
<evidence type="ECO:0000256" key="7">
    <source>
        <dbReference type="ARBA" id="ARBA00022691"/>
    </source>
</evidence>
<dbReference type="CDD" id="cd02440">
    <property type="entry name" value="AdoMet_MTases"/>
    <property type="match status" value="1"/>
</dbReference>
<dbReference type="InterPro" id="IPR025714">
    <property type="entry name" value="Methyltranfer_dom"/>
</dbReference>
<dbReference type="GO" id="GO:0030791">
    <property type="term" value="F:arsenite methyltransferase activity"/>
    <property type="evidence" value="ECO:0007669"/>
    <property type="project" value="UniProtKB-EC"/>
</dbReference>
<evidence type="ECO:0000256" key="16">
    <source>
        <dbReference type="ARBA" id="ARBA00047943"/>
    </source>
</evidence>
<protein>
    <recommendedName>
        <fullName evidence="13">Arsenite methyltransferase</fullName>
        <ecNumber evidence="4">1.14.13.196</ecNumber>
        <ecNumber evidence="12">2.1.1.137</ecNumber>
    </recommendedName>
</protein>
<dbReference type="InterPro" id="IPR025700">
    <property type="entry name" value="Lys/Orn_oxygenase"/>
</dbReference>
<evidence type="ECO:0000313" key="21">
    <source>
        <dbReference type="Proteomes" id="UP000245768"/>
    </source>
</evidence>
<comment type="cofactor">
    <cofactor evidence="1">
        <name>FAD</name>
        <dbReference type="ChEBI" id="CHEBI:57692"/>
    </cofactor>
</comment>
<name>A0A316YCP8_9BASI</name>
<dbReference type="STRING" id="215250.A0A316YCP8"/>
<comment type="catalytic activity">
    <reaction evidence="16">
        <text>arsenic triglutathione + 2 [thioredoxin]-dithiol + 2 S-adenosyl-L-methionine + H2O = dimethylarsinous acid + 2 [thioredoxin]-disulfide + 3 glutathione + 2 S-adenosyl-L-homocysteine + 2 H(+)</text>
        <dbReference type="Rhea" id="RHEA:69464"/>
        <dbReference type="Rhea" id="RHEA-COMP:10698"/>
        <dbReference type="Rhea" id="RHEA-COMP:10700"/>
        <dbReference type="ChEBI" id="CHEBI:15377"/>
        <dbReference type="ChEBI" id="CHEBI:15378"/>
        <dbReference type="ChEBI" id="CHEBI:23808"/>
        <dbReference type="ChEBI" id="CHEBI:29950"/>
        <dbReference type="ChEBI" id="CHEBI:50058"/>
        <dbReference type="ChEBI" id="CHEBI:57856"/>
        <dbReference type="ChEBI" id="CHEBI:57925"/>
        <dbReference type="ChEBI" id="CHEBI:59789"/>
        <dbReference type="ChEBI" id="CHEBI:183640"/>
        <dbReference type="EC" id="2.1.1.137"/>
    </reaction>
</comment>
<keyword evidence="7" id="KW-0949">S-adenosyl-L-methionine</keyword>
<comment type="similarity">
    <text evidence="3">Belongs to the lysine N(6)-hydroxylase/L-ornithine N(5)-oxygenase family.</text>
</comment>
<dbReference type="InterPro" id="IPR026669">
    <property type="entry name" value="Arsenite_MeTrfase-like"/>
</dbReference>
<comment type="catalytic activity">
    <reaction evidence="18">
        <text>L-ornithine + NADH + O2 = N(5)-hydroxy-L-ornithine + NAD(+) + H2O</text>
        <dbReference type="Rhea" id="RHEA:41512"/>
        <dbReference type="ChEBI" id="CHEBI:15377"/>
        <dbReference type="ChEBI" id="CHEBI:15379"/>
        <dbReference type="ChEBI" id="CHEBI:46911"/>
        <dbReference type="ChEBI" id="CHEBI:57540"/>
        <dbReference type="ChEBI" id="CHEBI:57945"/>
        <dbReference type="ChEBI" id="CHEBI:78275"/>
        <dbReference type="EC" id="1.14.13.196"/>
    </reaction>
</comment>
<dbReference type="Pfam" id="PF13434">
    <property type="entry name" value="Lys_Orn_oxgnase"/>
    <property type="match status" value="1"/>
</dbReference>